<evidence type="ECO:0000256" key="1">
    <source>
        <dbReference type="ARBA" id="ARBA00004196"/>
    </source>
</evidence>
<dbReference type="EMBL" id="MAAO01000012">
    <property type="protein sequence ID" value="OUR94055.1"/>
    <property type="molecule type" value="Genomic_DNA"/>
</dbReference>
<keyword evidence="3 4" id="KW-0732">Signal</keyword>
<gene>
    <name evidence="6" type="ORF">A9Q84_18250</name>
</gene>
<comment type="caution">
    <text evidence="6">The sequence shown here is derived from an EMBL/GenBank/DDBJ whole genome shotgun (WGS) entry which is preliminary data.</text>
</comment>
<feature type="chain" id="PRO_5012170004" description="Periplasmic binding protein domain-containing protein" evidence="4">
    <location>
        <begin position="20"/>
        <end position="313"/>
    </location>
</feature>
<evidence type="ECO:0000256" key="4">
    <source>
        <dbReference type="SAM" id="SignalP"/>
    </source>
</evidence>
<evidence type="ECO:0000259" key="5">
    <source>
        <dbReference type="Pfam" id="PF13407"/>
    </source>
</evidence>
<dbReference type="InterPro" id="IPR028082">
    <property type="entry name" value="Peripla_BP_I"/>
</dbReference>
<dbReference type="GO" id="GO:0030313">
    <property type="term" value="C:cell envelope"/>
    <property type="evidence" value="ECO:0007669"/>
    <property type="project" value="UniProtKB-SubCell"/>
</dbReference>
<comment type="subcellular location">
    <subcellularLocation>
        <location evidence="1">Cell envelope</location>
    </subcellularLocation>
</comment>
<sequence>MKMVIILCVLSLMIPSVQSAEDCIFVSVGKFHAFWKSVSKGAYDSATKQGLRVYERSVSKTEDGSVNKEQIKVLNWNKSKVKCRGIVLAPMDFKIKSVISQLKNENYHIMYVDRDDGTNSTIGSIVTNNFKVGEIAAEKMVKKIGTGIAVAVFKMAPNVKTTGNRVDGFTKRAKELGLEVIVSEFIGDRYKNAQMNSTTLLKENPQIKGIFTPNETTTLGTYISLKDLNLKRITLIGVDINERVYEGLKDGYIYGSILQDPYGMGHRAVEYLKRAMEGEVIRKQVNSEAYFLSRENIKKQKSLEMLKGYGVKP</sequence>
<protein>
    <recommendedName>
        <fullName evidence="5">Periplasmic binding protein domain-containing protein</fullName>
    </recommendedName>
</protein>
<reference evidence="7" key="1">
    <citation type="journal article" date="2017" name="Proc. Natl. Acad. Sci. U.S.A.">
        <title>Simulation of Deepwater Horizon oil plume reveals substrate specialization within a complex community of hydrocarbon-degraders.</title>
        <authorList>
            <person name="Hu P."/>
            <person name="Dubinsky E.A."/>
            <person name="Probst A.J."/>
            <person name="Wang J."/>
            <person name="Sieber C.M.K."/>
            <person name="Tom L.M."/>
            <person name="Gardinali P."/>
            <person name="Banfield J.F."/>
            <person name="Atlas R.M."/>
            <person name="Andersen G.L."/>
        </authorList>
    </citation>
    <scope>NUCLEOTIDE SEQUENCE [LARGE SCALE GENOMIC DNA]</scope>
</reference>
<dbReference type="GO" id="GO:0030246">
    <property type="term" value="F:carbohydrate binding"/>
    <property type="evidence" value="ECO:0007669"/>
    <property type="project" value="UniProtKB-ARBA"/>
</dbReference>
<dbReference type="InterPro" id="IPR025997">
    <property type="entry name" value="SBP_2_dom"/>
</dbReference>
<evidence type="ECO:0000256" key="3">
    <source>
        <dbReference type="ARBA" id="ARBA00022729"/>
    </source>
</evidence>
<name>A0A1Y5F9H2_9BACT</name>
<evidence type="ECO:0000256" key="2">
    <source>
        <dbReference type="ARBA" id="ARBA00007639"/>
    </source>
</evidence>
<organism evidence="6 7">
    <name type="scientific">Halobacteriovorax marinus</name>
    <dbReference type="NCBI Taxonomy" id="97084"/>
    <lineage>
        <taxon>Bacteria</taxon>
        <taxon>Pseudomonadati</taxon>
        <taxon>Bdellovibrionota</taxon>
        <taxon>Bacteriovoracia</taxon>
        <taxon>Bacteriovoracales</taxon>
        <taxon>Halobacteriovoraceae</taxon>
        <taxon>Halobacteriovorax</taxon>
    </lineage>
</organism>
<comment type="similarity">
    <text evidence="2">Belongs to the bacterial solute-binding protein 2 family.</text>
</comment>
<dbReference type="AlphaFoldDB" id="A0A1Y5F9H2"/>
<proteinExistence type="inferred from homology"/>
<dbReference type="Gene3D" id="3.40.50.2300">
    <property type="match status" value="2"/>
</dbReference>
<dbReference type="SUPFAM" id="SSF53822">
    <property type="entry name" value="Periplasmic binding protein-like I"/>
    <property type="match status" value="1"/>
</dbReference>
<dbReference type="Proteomes" id="UP000196531">
    <property type="component" value="Unassembled WGS sequence"/>
</dbReference>
<evidence type="ECO:0000313" key="6">
    <source>
        <dbReference type="EMBL" id="OUR94055.1"/>
    </source>
</evidence>
<feature type="domain" description="Periplasmic binding protein" evidence="5">
    <location>
        <begin position="32"/>
        <end position="279"/>
    </location>
</feature>
<dbReference type="PANTHER" id="PTHR46847">
    <property type="entry name" value="D-ALLOSE-BINDING PERIPLASMIC PROTEIN-RELATED"/>
    <property type="match status" value="1"/>
</dbReference>
<accession>A0A1Y5F9H2</accession>
<dbReference type="PANTHER" id="PTHR46847:SF1">
    <property type="entry name" value="D-ALLOSE-BINDING PERIPLASMIC PROTEIN-RELATED"/>
    <property type="match status" value="1"/>
</dbReference>
<evidence type="ECO:0000313" key="7">
    <source>
        <dbReference type="Proteomes" id="UP000196531"/>
    </source>
</evidence>
<dbReference type="Pfam" id="PF13407">
    <property type="entry name" value="Peripla_BP_4"/>
    <property type="match status" value="1"/>
</dbReference>
<feature type="signal peptide" evidence="4">
    <location>
        <begin position="1"/>
        <end position="19"/>
    </location>
</feature>